<dbReference type="OrthoDB" id="4569829at2"/>
<dbReference type="RefSeq" id="WP_011210430.1">
    <property type="nucleotide sequence ID" value="NC_006361.1"/>
</dbReference>
<organism evidence="1 2">
    <name type="scientific">Nocardia farcinica (strain IFM 10152)</name>
    <dbReference type="NCBI Taxonomy" id="247156"/>
    <lineage>
        <taxon>Bacteria</taxon>
        <taxon>Bacillati</taxon>
        <taxon>Actinomycetota</taxon>
        <taxon>Actinomycetes</taxon>
        <taxon>Mycobacteriales</taxon>
        <taxon>Nocardiaceae</taxon>
        <taxon>Nocardia</taxon>
    </lineage>
</organism>
<dbReference type="KEGG" id="nfa:NFA_38970"/>
<reference evidence="1 2" key="1">
    <citation type="journal article" date="2004" name="Proc. Natl. Acad. Sci. U.S.A.">
        <title>The complete genomic sequence of Nocardia farcinica IFM 10152.</title>
        <authorList>
            <person name="Ishikawa J."/>
            <person name="Yamashita A."/>
            <person name="Mikami Y."/>
            <person name="Hoshino Y."/>
            <person name="Kurita H."/>
            <person name="Hotta K."/>
            <person name="Shiba T."/>
            <person name="Hattori M."/>
        </authorList>
    </citation>
    <scope>NUCLEOTIDE SEQUENCE [LARGE SCALE GENOMIC DNA]</scope>
    <source>
        <strain evidence="1 2">IFM 10152</strain>
    </source>
</reference>
<evidence type="ECO:0000313" key="1">
    <source>
        <dbReference type="EMBL" id="BAD58745.1"/>
    </source>
</evidence>
<dbReference type="AlphaFoldDB" id="Q5YSU6"/>
<protein>
    <submittedName>
        <fullName evidence="1">Uncharacterized protein</fullName>
    </submittedName>
</protein>
<dbReference type="GeneID" id="61134582"/>
<dbReference type="EMBL" id="AP006618">
    <property type="protein sequence ID" value="BAD58745.1"/>
    <property type="molecule type" value="Genomic_DNA"/>
</dbReference>
<dbReference type="STRING" id="247156.NFA_38970"/>
<dbReference type="HOGENOM" id="CLU_2808124_0_0_11"/>
<accession>Q5YSU6</accession>
<gene>
    <name evidence="1" type="ordered locus">NFA_38970</name>
</gene>
<evidence type="ECO:0000313" key="2">
    <source>
        <dbReference type="Proteomes" id="UP000006820"/>
    </source>
</evidence>
<name>Q5YSU6_NOCFA</name>
<proteinExistence type="predicted"/>
<dbReference type="Proteomes" id="UP000006820">
    <property type="component" value="Chromosome"/>
</dbReference>
<keyword evidence="2" id="KW-1185">Reference proteome</keyword>
<sequence length="67" mass="7208">MNLDTLVLDRIACSNFTWAGESDTNAHHAMQVHRECSVGTCAAKTAAFARLKAAGRLTPDSGRARYA</sequence>